<dbReference type="InParanoid" id="A0A194R9E7"/>
<dbReference type="STRING" id="76193.A0A194R9E7"/>
<proteinExistence type="predicted"/>
<sequence length="76" mass="9020">MERADIDSLRQEVCRLKNDKLDLLKQNITWQNEIKCLREREIKLQSELMSLSKEMRKIREHQSTIIPNPSSHDSTA</sequence>
<reference evidence="1 2" key="1">
    <citation type="journal article" date="2015" name="Nat. Commun.">
        <title>Outbred genome sequencing and CRISPR/Cas9 gene editing in butterflies.</title>
        <authorList>
            <person name="Li X."/>
            <person name="Fan D."/>
            <person name="Zhang W."/>
            <person name="Liu G."/>
            <person name="Zhang L."/>
            <person name="Zhao L."/>
            <person name="Fang X."/>
            <person name="Chen L."/>
            <person name="Dong Y."/>
            <person name="Chen Y."/>
            <person name="Ding Y."/>
            <person name="Zhao R."/>
            <person name="Feng M."/>
            <person name="Zhu Y."/>
            <person name="Feng Y."/>
            <person name="Jiang X."/>
            <person name="Zhu D."/>
            <person name="Xiang H."/>
            <person name="Feng X."/>
            <person name="Li S."/>
            <person name="Wang J."/>
            <person name="Zhang G."/>
            <person name="Kronforst M.R."/>
            <person name="Wang W."/>
        </authorList>
    </citation>
    <scope>NUCLEOTIDE SEQUENCE [LARGE SCALE GENOMIC DNA]</scope>
    <source>
        <strain evidence="1">Ya'a_city_454_Pm</strain>
        <tissue evidence="1">Whole body</tissue>
    </source>
</reference>
<accession>A0A194R9E7</accession>
<dbReference type="Proteomes" id="UP000053240">
    <property type="component" value="Unassembled WGS sequence"/>
</dbReference>
<name>A0A194R9E7_PAPMA</name>
<protein>
    <submittedName>
        <fullName evidence="1">Uncharacterized protein</fullName>
    </submittedName>
</protein>
<dbReference type="EMBL" id="KQ460597">
    <property type="protein sequence ID" value="KPJ13885.1"/>
    <property type="molecule type" value="Genomic_DNA"/>
</dbReference>
<evidence type="ECO:0000313" key="2">
    <source>
        <dbReference type="Proteomes" id="UP000053240"/>
    </source>
</evidence>
<dbReference type="AlphaFoldDB" id="A0A194R9E7"/>
<organism evidence="1 2">
    <name type="scientific">Papilio machaon</name>
    <name type="common">Old World swallowtail butterfly</name>
    <dbReference type="NCBI Taxonomy" id="76193"/>
    <lineage>
        <taxon>Eukaryota</taxon>
        <taxon>Metazoa</taxon>
        <taxon>Ecdysozoa</taxon>
        <taxon>Arthropoda</taxon>
        <taxon>Hexapoda</taxon>
        <taxon>Insecta</taxon>
        <taxon>Pterygota</taxon>
        <taxon>Neoptera</taxon>
        <taxon>Endopterygota</taxon>
        <taxon>Lepidoptera</taxon>
        <taxon>Glossata</taxon>
        <taxon>Ditrysia</taxon>
        <taxon>Papilionoidea</taxon>
        <taxon>Papilionidae</taxon>
        <taxon>Papilioninae</taxon>
        <taxon>Papilio</taxon>
    </lineage>
</organism>
<evidence type="ECO:0000313" key="1">
    <source>
        <dbReference type="EMBL" id="KPJ13885.1"/>
    </source>
</evidence>
<gene>
    <name evidence="1" type="ORF">RR48_08699</name>
</gene>
<keyword evidence="2" id="KW-1185">Reference proteome</keyword>